<gene>
    <name evidence="11" type="ORF">P4826_03230</name>
</gene>
<evidence type="ECO:0000256" key="9">
    <source>
        <dbReference type="SAM" id="Phobius"/>
    </source>
</evidence>
<dbReference type="Pfam" id="PF07730">
    <property type="entry name" value="HisKA_3"/>
    <property type="match status" value="1"/>
</dbReference>
<proteinExistence type="predicted"/>
<evidence type="ECO:0000256" key="2">
    <source>
        <dbReference type="ARBA" id="ARBA00012438"/>
    </source>
</evidence>
<keyword evidence="8" id="KW-0902">Two-component regulatory system</keyword>
<feature type="domain" description="Histidine kinase/HSP90-like ATPase" evidence="10">
    <location>
        <begin position="176"/>
        <end position="276"/>
    </location>
</feature>
<keyword evidence="4" id="KW-0808">Transferase</keyword>
<keyword evidence="9" id="KW-0812">Transmembrane</keyword>
<protein>
    <recommendedName>
        <fullName evidence="2">histidine kinase</fullName>
        <ecNumber evidence="2">2.7.13.3</ecNumber>
    </recommendedName>
</protein>
<keyword evidence="6" id="KW-0418">Kinase</keyword>
<keyword evidence="7 11" id="KW-0067">ATP-binding</keyword>
<evidence type="ECO:0000313" key="11">
    <source>
        <dbReference type="EMBL" id="WOO33121.1"/>
    </source>
</evidence>
<keyword evidence="12" id="KW-1185">Reference proteome</keyword>
<dbReference type="InterPro" id="IPR003594">
    <property type="entry name" value="HATPase_dom"/>
</dbReference>
<evidence type="ECO:0000256" key="3">
    <source>
        <dbReference type="ARBA" id="ARBA00022553"/>
    </source>
</evidence>
<sequence>MFRTRPPAYALACAALWFIQLCANLLLVFTNLPSGASHYWLLFNLVTTILLGVLILLQLPRALQWRPRRSARPSHELRQERQRIARDLHDQVGSQLVHAMAMVDAHNPSMQPLVKALEHCLLDVRLLVDSMDGDDDALIDRLARLRHRIQPSLNQRGITLQWDVAFAGAAAMPMGAPARELTAIVQEAVSNVLQHSGATAVAIALQHVQDGAGGAWQLQVSDNGKGLPAAALNGQDAGHGLAGMRQRAAKAGGRLQLLPGLQGQGLCIQVTVPTRN</sequence>
<organism evidence="11 12">
    <name type="scientific">Diaphorobacter limosus</name>
    <dbReference type="NCBI Taxonomy" id="3036128"/>
    <lineage>
        <taxon>Bacteria</taxon>
        <taxon>Pseudomonadati</taxon>
        <taxon>Pseudomonadota</taxon>
        <taxon>Betaproteobacteria</taxon>
        <taxon>Burkholderiales</taxon>
        <taxon>Comamonadaceae</taxon>
        <taxon>Diaphorobacter</taxon>
    </lineage>
</organism>
<evidence type="ECO:0000256" key="8">
    <source>
        <dbReference type="ARBA" id="ARBA00023012"/>
    </source>
</evidence>
<dbReference type="Proteomes" id="UP001303211">
    <property type="component" value="Chromosome"/>
</dbReference>
<feature type="transmembrane region" description="Helical" evidence="9">
    <location>
        <begin position="39"/>
        <end position="59"/>
    </location>
</feature>
<keyword evidence="9" id="KW-0472">Membrane</keyword>
<dbReference type="EMBL" id="CP136921">
    <property type="protein sequence ID" value="WOO33121.1"/>
    <property type="molecule type" value="Genomic_DNA"/>
</dbReference>
<evidence type="ECO:0000256" key="6">
    <source>
        <dbReference type="ARBA" id="ARBA00022777"/>
    </source>
</evidence>
<comment type="catalytic activity">
    <reaction evidence="1">
        <text>ATP + protein L-histidine = ADP + protein N-phospho-L-histidine.</text>
        <dbReference type="EC" id="2.7.13.3"/>
    </reaction>
</comment>
<reference evidence="11 12" key="1">
    <citation type="submission" date="2023-03" db="EMBL/GenBank/DDBJ databases">
        <title>Diaphorobacter basophil sp. nov., isolated from a sewage-treatment plant.</title>
        <authorList>
            <person name="Yang K."/>
        </authorList>
    </citation>
    <scope>NUCLEOTIDE SEQUENCE [LARGE SCALE GENOMIC DNA]</scope>
    <source>
        <strain evidence="11 12">Y-1</strain>
    </source>
</reference>
<keyword evidence="5" id="KW-0547">Nucleotide-binding</keyword>
<dbReference type="EC" id="2.7.13.3" evidence="2"/>
<accession>A0ABZ0J4K5</accession>
<feature type="transmembrane region" description="Helical" evidence="9">
    <location>
        <begin position="7"/>
        <end position="27"/>
    </location>
</feature>
<dbReference type="InterPro" id="IPR011712">
    <property type="entry name" value="Sig_transdc_His_kin_sub3_dim/P"/>
</dbReference>
<dbReference type="CDD" id="cd16917">
    <property type="entry name" value="HATPase_UhpB-NarQ-NarX-like"/>
    <property type="match status" value="1"/>
</dbReference>
<evidence type="ECO:0000259" key="10">
    <source>
        <dbReference type="SMART" id="SM00387"/>
    </source>
</evidence>
<dbReference type="PANTHER" id="PTHR24421">
    <property type="entry name" value="NITRATE/NITRITE SENSOR PROTEIN NARX-RELATED"/>
    <property type="match status" value="1"/>
</dbReference>
<dbReference type="InterPro" id="IPR036890">
    <property type="entry name" value="HATPase_C_sf"/>
</dbReference>
<dbReference type="SUPFAM" id="SSF55874">
    <property type="entry name" value="ATPase domain of HSP90 chaperone/DNA topoisomerase II/histidine kinase"/>
    <property type="match status" value="1"/>
</dbReference>
<evidence type="ECO:0000256" key="4">
    <source>
        <dbReference type="ARBA" id="ARBA00022679"/>
    </source>
</evidence>
<dbReference type="GO" id="GO:0005524">
    <property type="term" value="F:ATP binding"/>
    <property type="evidence" value="ECO:0007669"/>
    <property type="project" value="UniProtKB-KW"/>
</dbReference>
<keyword evidence="3" id="KW-0597">Phosphoprotein</keyword>
<dbReference type="InterPro" id="IPR050482">
    <property type="entry name" value="Sensor_HK_TwoCompSys"/>
</dbReference>
<dbReference type="Pfam" id="PF02518">
    <property type="entry name" value="HATPase_c"/>
    <property type="match status" value="1"/>
</dbReference>
<dbReference type="RefSeq" id="WP_317702523.1">
    <property type="nucleotide sequence ID" value="NZ_CP136921.1"/>
</dbReference>
<evidence type="ECO:0000256" key="1">
    <source>
        <dbReference type="ARBA" id="ARBA00000085"/>
    </source>
</evidence>
<evidence type="ECO:0000256" key="5">
    <source>
        <dbReference type="ARBA" id="ARBA00022741"/>
    </source>
</evidence>
<evidence type="ECO:0000256" key="7">
    <source>
        <dbReference type="ARBA" id="ARBA00022840"/>
    </source>
</evidence>
<dbReference type="Gene3D" id="3.30.565.10">
    <property type="entry name" value="Histidine kinase-like ATPase, C-terminal domain"/>
    <property type="match status" value="1"/>
</dbReference>
<dbReference type="PANTHER" id="PTHR24421:SF10">
    <property type="entry name" value="NITRATE_NITRITE SENSOR PROTEIN NARQ"/>
    <property type="match status" value="1"/>
</dbReference>
<keyword evidence="9" id="KW-1133">Transmembrane helix</keyword>
<name>A0ABZ0J4K5_9BURK</name>
<evidence type="ECO:0000313" key="12">
    <source>
        <dbReference type="Proteomes" id="UP001303211"/>
    </source>
</evidence>
<dbReference type="SMART" id="SM00387">
    <property type="entry name" value="HATPase_c"/>
    <property type="match status" value="1"/>
</dbReference>